<dbReference type="SMART" id="SM00746">
    <property type="entry name" value="TRASH"/>
    <property type="match status" value="1"/>
</dbReference>
<dbReference type="GO" id="GO:0008270">
    <property type="term" value="F:zinc ion binding"/>
    <property type="evidence" value="ECO:0007669"/>
    <property type="project" value="UniProtKB-UniRule"/>
</dbReference>
<dbReference type="GO" id="GO:0019843">
    <property type="term" value="F:rRNA binding"/>
    <property type="evidence" value="ECO:0007669"/>
    <property type="project" value="UniProtKB-UniRule"/>
</dbReference>
<evidence type="ECO:0000259" key="10">
    <source>
        <dbReference type="SMART" id="SM00746"/>
    </source>
</evidence>
<dbReference type="Gene3D" id="2.30.170.20">
    <property type="entry name" value="Ribosomal protein L24e"/>
    <property type="match status" value="1"/>
</dbReference>
<dbReference type="PANTHER" id="PTHR10792">
    <property type="entry name" value="60S RIBOSOMAL PROTEIN L24"/>
    <property type="match status" value="1"/>
</dbReference>
<sequence>MEERICSFCGNKLEPGTGLIYVLNDGRVLYFCSRKCYRNWEMGRNPKKYKWASVNR</sequence>
<dbReference type="InterPro" id="IPR038630">
    <property type="entry name" value="L24e/L24_sf"/>
</dbReference>
<keyword evidence="5 9" id="KW-0862">Zinc</keyword>
<evidence type="ECO:0000313" key="12">
    <source>
        <dbReference type="Proteomes" id="UP000266622"/>
    </source>
</evidence>
<comment type="function">
    <text evidence="9">Binds to the 23S rRNA.</text>
</comment>
<comment type="subunit">
    <text evidence="9">Part of the 50S ribosomal subunit. Forms a cluster with proteins L3 and L14.</text>
</comment>
<keyword evidence="3 9" id="KW-0699">rRNA-binding</keyword>
<evidence type="ECO:0000256" key="9">
    <source>
        <dbReference type="HAMAP-Rule" id="MF_00773"/>
    </source>
</evidence>
<evidence type="ECO:0000256" key="4">
    <source>
        <dbReference type="ARBA" id="ARBA00022771"/>
    </source>
</evidence>
<feature type="zinc finger region" description="C4-type" evidence="9">
    <location>
        <begin position="6"/>
        <end position="36"/>
    </location>
</feature>
<evidence type="ECO:0000256" key="3">
    <source>
        <dbReference type="ARBA" id="ARBA00022730"/>
    </source>
</evidence>
<feature type="binding site" evidence="9">
    <location>
        <position position="36"/>
    </location>
    <ligand>
        <name>Zn(2+)</name>
        <dbReference type="ChEBI" id="CHEBI:29105"/>
    </ligand>
</feature>
<name>A0A397WP98_9ARCH</name>
<proteinExistence type="inferred from homology"/>
<organism evidence="11 12">
    <name type="scientific">Candidatus Nanoclepta minutus</name>
    <dbReference type="NCBI Taxonomy" id="1940235"/>
    <lineage>
        <taxon>Archaea</taxon>
        <taxon>Nanobdellota</taxon>
        <taxon>Candidatus Nanoclepta</taxon>
    </lineage>
</organism>
<dbReference type="InterPro" id="IPR055345">
    <property type="entry name" value="Ribosomal_eL24-rel_arc"/>
</dbReference>
<keyword evidence="2 9" id="KW-0479">Metal-binding</keyword>
<feature type="binding site" evidence="9">
    <location>
        <position position="32"/>
    </location>
    <ligand>
        <name>Zn(2+)</name>
        <dbReference type="ChEBI" id="CHEBI:29105"/>
    </ligand>
</feature>
<evidence type="ECO:0000256" key="6">
    <source>
        <dbReference type="ARBA" id="ARBA00022884"/>
    </source>
</evidence>
<comment type="caution">
    <text evidence="11">The sequence shown here is derived from an EMBL/GenBank/DDBJ whole genome shotgun (WGS) entry which is preliminary data.</text>
</comment>
<reference evidence="11 12" key="1">
    <citation type="journal article" date="2018" name="Syst. Appl. Microbiol.">
        <title>A new symbiotic nanoarchaeote (Candidatus Nanoclepta minutus) and its host (Zestosphaera tikiterensis gen. nov., sp. nov.) from a New Zealand hot spring.</title>
        <authorList>
            <person name="St John E."/>
            <person name="Liu Y."/>
            <person name="Podar M."/>
            <person name="Stott M.B."/>
            <person name="Meneghin J."/>
            <person name="Chen Z."/>
            <person name="Lagutin K."/>
            <person name="Mitchell K."/>
            <person name="Reysenbach A.L."/>
        </authorList>
    </citation>
    <scope>NUCLEOTIDE SEQUENCE [LARGE SCALE GENOMIC DNA]</scope>
    <source>
        <strain evidence="11">NZ3</strain>
    </source>
</reference>
<dbReference type="GO" id="GO:1990904">
    <property type="term" value="C:ribonucleoprotein complex"/>
    <property type="evidence" value="ECO:0007669"/>
    <property type="project" value="UniProtKB-KW"/>
</dbReference>
<comment type="similarity">
    <text evidence="1 9">Belongs to the eukaryotic ribosomal protein eL24 family.</text>
</comment>
<dbReference type="HAMAP" id="MF_00773">
    <property type="entry name" value="Ribosomal_eL24"/>
    <property type="match status" value="1"/>
</dbReference>
<keyword evidence="6 9" id="KW-0694">RNA-binding</keyword>
<dbReference type="GO" id="GO:0003735">
    <property type="term" value="F:structural constituent of ribosome"/>
    <property type="evidence" value="ECO:0007669"/>
    <property type="project" value="InterPro"/>
</dbReference>
<dbReference type="AlphaFoldDB" id="A0A397WP98"/>
<feature type="binding site" evidence="9">
    <location>
        <position position="6"/>
    </location>
    <ligand>
        <name>Zn(2+)</name>
        <dbReference type="ChEBI" id="CHEBI:29105"/>
    </ligand>
</feature>
<dbReference type="InterPro" id="IPR000988">
    <property type="entry name" value="Ribosomal_eL24-rel_N"/>
</dbReference>
<evidence type="ECO:0000256" key="5">
    <source>
        <dbReference type="ARBA" id="ARBA00022833"/>
    </source>
</evidence>
<feature type="domain" description="TRASH" evidence="10">
    <location>
        <begin position="6"/>
        <end position="44"/>
    </location>
</feature>
<evidence type="ECO:0000256" key="1">
    <source>
        <dbReference type="ARBA" id="ARBA00005647"/>
    </source>
</evidence>
<keyword evidence="4 9" id="KW-0863">Zinc-finger</keyword>
<evidence type="ECO:0000256" key="2">
    <source>
        <dbReference type="ARBA" id="ARBA00022723"/>
    </source>
</evidence>
<evidence type="ECO:0000256" key="8">
    <source>
        <dbReference type="ARBA" id="ARBA00023274"/>
    </source>
</evidence>
<keyword evidence="7 9" id="KW-0689">Ribosomal protein</keyword>
<feature type="binding site" evidence="9">
    <location>
        <position position="9"/>
    </location>
    <ligand>
        <name>Zn(2+)</name>
        <dbReference type="ChEBI" id="CHEBI:29105"/>
    </ligand>
</feature>
<dbReference type="Pfam" id="PF01246">
    <property type="entry name" value="Ribosomal_L24e"/>
    <property type="match status" value="1"/>
</dbReference>
<dbReference type="Proteomes" id="UP000266622">
    <property type="component" value="Unassembled WGS sequence"/>
</dbReference>
<dbReference type="InterPro" id="IPR011017">
    <property type="entry name" value="TRASH_dom"/>
</dbReference>
<evidence type="ECO:0000313" key="11">
    <source>
        <dbReference type="EMBL" id="RIB35329.1"/>
    </source>
</evidence>
<dbReference type="GO" id="GO:0005840">
    <property type="term" value="C:ribosome"/>
    <property type="evidence" value="ECO:0007669"/>
    <property type="project" value="UniProtKB-KW"/>
</dbReference>
<evidence type="ECO:0000256" key="7">
    <source>
        <dbReference type="ARBA" id="ARBA00022980"/>
    </source>
</evidence>
<protein>
    <recommendedName>
        <fullName evidence="9">Large ribosomal subunit protein eL24</fullName>
    </recommendedName>
</protein>
<dbReference type="InterPro" id="IPR056366">
    <property type="entry name" value="Ribosomal_eL24"/>
</dbReference>
<gene>
    <name evidence="9" type="primary">rpl24e</name>
    <name evidence="11" type="ORF">BXU00_02260</name>
</gene>
<accession>A0A397WP98</accession>
<dbReference type="NCBIfam" id="NF034186">
    <property type="entry name" value="PRK14891.1-1"/>
    <property type="match status" value="1"/>
</dbReference>
<keyword evidence="8 9" id="KW-0687">Ribonucleoprotein</keyword>
<dbReference type="EMBL" id="MWMI01000003">
    <property type="protein sequence ID" value="RIB35329.1"/>
    <property type="molecule type" value="Genomic_DNA"/>
</dbReference>
<dbReference type="CDD" id="cd00472">
    <property type="entry name" value="Ribosomal_L24e_L24"/>
    <property type="match status" value="1"/>
</dbReference>
<dbReference type="PANTHER" id="PTHR10792:SF1">
    <property type="entry name" value="RIBOSOMAL PROTEIN L24"/>
    <property type="match status" value="1"/>
</dbReference>
<dbReference type="GO" id="GO:0006412">
    <property type="term" value="P:translation"/>
    <property type="evidence" value="ECO:0007669"/>
    <property type="project" value="UniProtKB-UniRule"/>
</dbReference>
<comment type="cofactor">
    <cofactor evidence="9">
        <name>Zn(2+)</name>
        <dbReference type="ChEBI" id="CHEBI:29105"/>
    </cofactor>
    <text evidence="9">Binds 1 zinc ion per subunit.</text>
</comment>
<dbReference type="SUPFAM" id="SSF57716">
    <property type="entry name" value="Glucocorticoid receptor-like (DNA-binding domain)"/>
    <property type="match status" value="1"/>
</dbReference>